<keyword evidence="6 11" id="KW-0375">Hydrogen ion transport</keyword>
<dbReference type="GO" id="GO:0005886">
    <property type="term" value="C:plasma membrane"/>
    <property type="evidence" value="ECO:0007669"/>
    <property type="project" value="UniProtKB-SubCell"/>
</dbReference>
<keyword evidence="11" id="KW-1003">Cell membrane</keyword>
<dbReference type="PATRIC" id="fig|1618767.3.peg.186"/>
<dbReference type="InterPro" id="IPR045082">
    <property type="entry name" value="ATP_syn_F0_a_bact/chloroplast"/>
</dbReference>
<dbReference type="GO" id="GO:0042777">
    <property type="term" value="P:proton motive force-driven plasma membrane ATP synthesis"/>
    <property type="evidence" value="ECO:0007669"/>
    <property type="project" value="TreeGrafter"/>
</dbReference>
<feature type="transmembrane region" description="Helical" evidence="11">
    <location>
        <begin position="262"/>
        <end position="284"/>
    </location>
</feature>
<evidence type="ECO:0000256" key="10">
    <source>
        <dbReference type="ARBA" id="ARBA00023310"/>
    </source>
</evidence>
<dbReference type="InterPro" id="IPR035908">
    <property type="entry name" value="F0_ATP_A_sf"/>
</dbReference>
<dbReference type="HAMAP" id="MF_01393">
    <property type="entry name" value="ATP_synth_a_bact"/>
    <property type="match status" value="1"/>
</dbReference>
<reference evidence="12 13" key="1">
    <citation type="journal article" date="2015" name="Nature">
        <title>rRNA introns, odd ribosomes, and small enigmatic genomes across a large radiation of phyla.</title>
        <authorList>
            <person name="Brown C.T."/>
            <person name="Hug L.A."/>
            <person name="Thomas B.C."/>
            <person name="Sharon I."/>
            <person name="Castelle C.J."/>
            <person name="Singh A."/>
            <person name="Wilkins M.J."/>
            <person name="Williams K.H."/>
            <person name="Banfield J.F."/>
        </authorList>
    </citation>
    <scope>NUCLEOTIDE SEQUENCE [LARGE SCALE GENOMIC DNA]</scope>
</reference>
<dbReference type="Gene3D" id="1.20.120.220">
    <property type="entry name" value="ATP synthase, F0 complex, subunit A"/>
    <property type="match status" value="1"/>
</dbReference>
<dbReference type="CDD" id="cd00310">
    <property type="entry name" value="ATP-synt_Fo_a_6"/>
    <property type="match status" value="1"/>
</dbReference>
<dbReference type="Proteomes" id="UP000034934">
    <property type="component" value="Unassembled WGS sequence"/>
</dbReference>
<evidence type="ECO:0000256" key="2">
    <source>
        <dbReference type="ARBA" id="ARBA00006810"/>
    </source>
</evidence>
<evidence type="ECO:0000313" key="12">
    <source>
        <dbReference type="EMBL" id="KKP30550.1"/>
    </source>
</evidence>
<evidence type="ECO:0000256" key="6">
    <source>
        <dbReference type="ARBA" id="ARBA00022781"/>
    </source>
</evidence>
<keyword evidence="4 11" id="KW-0138">CF(0)</keyword>
<dbReference type="InterPro" id="IPR023011">
    <property type="entry name" value="ATP_synth_F0_asu_AS"/>
</dbReference>
<dbReference type="Pfam" id="PF00119">
    <property type="entry name" value="ATP-synt_A"/>
    <property type="match status" value="1"/>
</dbReference>
<keyword evidence="9 11" id="KW-0472">Membrane</keyword>
<keyword evidence="7 11" id="KW-1133">Transmembrane helix</keyword>
<proteinExistence type="inferred from homology"/>
<evidence type="ECO:0000256" key="11">
    <source>
        <dbReference type="HAMAP-Rule" id="MF_01393"/>
    </source>
</evidence>
<dbReference type="PROSITE" id="PS00449">
    <property type="entry name" value="ATPASE_A"/>
    <property type="match status" value="1"/>
</dbReference>
<dbReference type="PANTHER" id="PTHR42823:SF3">
    <property type="entry name" value="ATP SYNTHASE SUBUNIT A, CHLOROPLASTIC"/>
    <property type="match status" value="1"/>
</dbReference>
<evidence type="ECO:0000313" key="13">
    <source>
        <dbReference type="Proteomes" id="UP000034934"/>
    </source>
</evidence>
<feature type="transmembrane region" description="Helical" evidence="11">
    <location>
        <begin position="49"/>
        <end position="67"/>
    </location>
</feature>
<feature type="transmembrane region" description="Helical" evidence="11">
    <location>
        <begin position="233"/>
        <end position="255"/>
    </location>
</feature>
<gene>
    <name evidence="11" type="primary">atpB</name>
    <name evidence="12" type="ORF">UR19_C0002G0071</name>
</gene>
<evidence type="ECO:0000256" key="4">
    <source>
        <dbReference type="ARBA" id="ARBA00022547"/>
    </source>
</evidence>
<comment type="function">
    <text evidence="11">Key component of the proton channel; it plays a direct role in the translocation of protons across the membrane.</text>
</comment>
<accession>A0A0G0AV42</accession>
<dbReference type="EMBL" id="LBOG01000002">
    <property type="protein sequence ID" value="KKP30550.1"/>
    <property type="molecule type" value="Genomic_DNA"/>
</dbReference>
<dbReference type="InterPro" id="IPR000568">
    <property type="entry name" value="ATP_synth_F0_asu"/>
</dbReference>
<dbReference type="GO" id="GO:0045259">
    <property type="term" value="C:proton-transporting ATP synthase complex"/>
    <property type="evidence" value="ECO:0007669"/>
    <property type="project" value="UniProtKB-KW"/>
</dbReference>
<comment type="similarity">
    <text evidence="2 11">Belongs to the ATPase A chain family.</text>
</comment>
<feature type="transmembrane region" description="Helical" evidence="11">
    <location>
        <begin position="109"/>
        <end position="134"/>
    </location>
</feature>
<dbReference type="PANTHER" id="PTHR42823">
    <property type="entry name" value="ATP SYNTHASE SUBUNIT A, CHLOROPLASTIC"/>
    <property type="match status" value="1"/>
</dbReference>
<evidence type="ECO:0000256" key="8">
    <source>
        <dbReference type="ARBA" id="ARBA00023065"/>
    </source>
</evidence>
<feature type="transmembrane region" description="Helical" evidence="11">
    <location>
        <begin position="203"/>
        <end position="221"/>
    </location>
</feature>
<keyword evidence="3 11" id="KW-0813">Transport</keyword>
<evidence type="ECO:0000256" key="7">
    <source>
        <dbReference type="ARBA" id="ARBA00022989"/>
    </source>
</evidence>
<comment type="subcellular location">
    <subcellularLocation>
        <location evidence="11">Cell membrane</location>
        <topology evidence="11">Multi-pass membrane protein</topology>
    </subcellularLocation>
    <subcellularLocation>
        <location evidence="1">Membrane</location>
        <topology evidence="1">Multi-pass membrane protein</topology>
    </subcellularLocation>
</comment>
<dbReference type="SUPFAM" id="SSF81336">
    <property type="entry name" value="F1F0 ATP synthase subunit A"/>
    <property type="match status" value="1"/>
</dbReference>
<evidence type="ECO:0000256" key="3">
    <source>
        <dbReference type="ARBA" id="ARBA00022448"/>
    </source>
</evidence>
<keyword evidence="10 11" id="KW-0066">ATP synthesis</keyword>
<evidence type="ECO:0000256" key="1">
    <source>
        <dbReference type="ARBA" id="ARBA00004141"/>
    </source>
</evidence>
<name>A0A0G0AV42_9BACT</name>
<protein>
    <recommendedName>
        <fullName evidence="11">ATP synthase subunit a</fullName>
    </recommendedName>
    <alternativeName>
        <fullName evidence="11">ATP synthase F0 sector subunit a</fullName>
    </alternativeName>
    <alternativeName>
        <fullName evidence="11">F-ATPase subunit 6</fullName>
    </alternativeName>
</protein>
<dbReference type="AlphaFoldDB" id="A0A0G0AV42"/>
<comment type="caution">
    <text evidence="12">The sequence shown here is derived from an EMBL/GenBank/DDBJ whole genome shotgun (WGS) entry which is preliminary data.</text>
</comment>
<organism evidence="12 13">
    <name type="scientific">Candidatus Nomurabacteria bacterium GW2011_GWF1_31_48</name>
    <dbReference type="NCBI Taxonomy" id="1618767"/>
    <lineage>
        <taxon>Bacteria</taxon>
        <taxon>Candidatus Nomuraibacteriota</taxon>
    </lineage>
</organism>
<feature type="transmembrane region" description="Helical" evidence="11">
    <location>
        <begin position="154"/>
        <end position="182"/>
    </location>
</feature>
<keyword evidence="8 11" id="KW-0406">Ion transport</keyword>
<evidence type="ECO:0000256" key="5">
    <source>
        <dbReference type="ARBA" id="ARBA00022692"/>
    </source>
</evidence>
<keyword evidence="5 11" id="KW-0812">Transmembrane</keyword>
<dbReference type="GO" id="GO:0046933">
    <property type="term" value="F:proton-transporting ATP synthase activity, rotational mechanism"/>
    <property type="evidence" value="ECO:0007669"/>
    <property type="project" value="UniProtKB-UniRule"/>
</dbReference>
<evidence type="ECO:0000256" key="9">
    <source>
        <dbReference type="ARBA" id="ARBA00023136"/>
    </source>
</evidence>
<sequence>MTQEENIIIKLEESADNIHSQEGEEQISHESTLFAEPIYHYGNFTITNALFTSWMAVIVIIVLSFIIRKKLKEIPTGIQNFIEVIVEGALSLCDQVTNDRALSLKIFPIAISVFFFILVNNWFGILPLGWMGIIEKGKEGLVFVPYFRGGTADINTTIALSIMAVVGANIFGVFSIGLWKTFNKYVNLNVLGQIGKKIRKDPTIILVAPITFFVGLIEIVGELAKVASLSFRLFGNVFAGEVLLVSMATLVAYVVPIPFLFLEILVGVIQALIFSILLVVYFTISASDHDEEHGENKHSEDIKEVKVINEQKVLSV</sequence>